<proteinExistence type="predicted"/>
<comment type="caution">
    <text evidence="1">The sequence shown here is derived from an EMBL/GenBank/DDBJ whole genome shotgun (WGS) entry which is preliminary data.</text>
</comment>
<dbReference type="Proteomes" id="UP001154282">
    <property type="component" value="Unassembled WGS sequence"/>
</dbReference>
<protein>
    <submittedName>
        <fullName evidence="1">Uncharacterized protein</fullName>
    </submittedName>
</protein>
<accession>A0AAV0NQ88</accession>
<sequence length="16" mass="1811">MLPLQEQPRAACHCLT</sequence>
<dbReference type="EMBL" id="CAMGYJ010000008">
    <property type="protein sequence ID" value="CAI0460734.1"/>
    <property type="molecule type" value="Genomic_DNA"/>
</dbReference>
<evidence type="ECO:0000313" key="1">
    <source>
        <dbReference type="EMBL" id="CAI0460734.1"/>
    </source>
</evidence>
<dbReference type="AlphaFoldDB" id="A0AAV0NQ88"/>
<reference evidence="1" key="1">
    <citation type="submission" date="2022-08" db="EMBL/GenBank/DDBJ databases">
        <authorList>
            <person name="Gutierrez-Valencia J."/>
        </authorList>
    </citation>
    <scope>NUCLEOTIDE SEQUENCE</scope>
</reference>
<name>A0AAV0NQ88_9ROSI</name>
<gene>
    <name evidence="1" type="ORF">LITE_LOCUS34603</name>
</gene>
<organism evidence="1 2">
    <name type="scientific">Linum tenue</name>
    <dbReference type="NCBI Taxonomy" id="586396"/>
    <lineage>
        <taxon>Eukaryota</taxon>
        <taxon>Viridiplantae</taxon>
        <taxon>Streptophyta</taxon>
        <taxon>Embryophyta</taxon>
        <taxon>Tracheophyta</taxon>
        <taxon>Spermatophyta</taxon>
        <taxon>Magnoliopsida</taxon>
        <taxon>eudicotyledons</taxon>
        <taxon>Gunneridae</taxon>
        <taxon>Pentapetalae</taxon>
        <taxon>rosids</taxon>
        <taxon>fabids</taxon>
        <taxon>Malpighiales</taxon>
        <taxon>Linaceae</taxon>
        <taxon>Linum</taxon>
    </lineage>
</organism>
<keyword evidence="2" id="KW-1185">Reference proteome</keyword>
<evidence type="ECO:0000313" key="2">
    <source>
        <dbReference type="Proteomes" id="UP001154282"/>
    </source>
</evidence>